<evidence type="ECO:0000313" key="3">
    <source>
        <dbReference type="Proteomes" id="UP000012166"/>
    </source>
</evidence>
<dbReference type="Pfam" id="PF00403">
    <property type="entry name" value="HMA"/>
    <property type="match status" value="1"/>
</dbReference>
<evidence type="ECO:0000313" key="2">
    <source>
        <dbReference type="EMBL" id="EMN18984.1"/>
    </source>
</evidence>
<evidence type="ECO:0000259" key="1">
    <source>
        <dbReference type="Pfam" id="PF00403"/>
    </source>
</evidence>
<comment type="caution">
    <text evidence="2">The sequence shown here is derived from an EMBL/GenBank/DDBJ whole genome shotgun (WGS) entry which is preliminary data.</text>
</comment>
<sequence>MKEIKLALEGMTCTHCLKTVESALKKIGLTGKANLEKKEVVYQGEGTPEELSKSRSQNYLSKKLKAMIELAR</sequence>
<name>A0ABC9SMQ1_LEPBO</name>
<dbReference type="Gene3D" id="3.30.70.100">
    <property type="match status" value="1"/>
</dbReference>
<dbReference type="InterPro" id="IPR006121">
    <property type="entry name" value="HMA_dom"/>
</dbReference>
<dbReference type="RefSeq" id="WP_002727769.1">
    <property type="nucleotide sequence ID" value="NZ_AHMS02000005.1"/>
</dbReference>
<proteinExistence type="predicted"/>
<organism evidence="2 3">
    <name type="scientific">Leptospira borgpetersenii str. Brem 328</name>
    <dbReference type="NCBI Taxonomy" id="1049780"/>
    <lineage>
        <taxon>Bacteria</taxon>
        <taxon>Pseudomonadati</taxon>
        <taxon>Spirochaetota</taxon>
        <taxon>Spirochaetia</taxon>
        <taxon>Leptospirales</taxon>
        <taxon>Leptospiraceae</taxon>
        <taxon>Leptospira</taxon>
    </lineage>
</organism>
<protein>
    <submittedName>
        <fullName evidence="2">Heavy metal-associated domain protein</fullName>
    </submittedName>
</protein>
<accession>A0ABC9SMQ1</accession>
<dbReference type="EMBL" id="AHMS02000005">
    <property type="protein sequence ID" value="EMN18984.1"/>
    <property type="molecule type" value="Genomic_DNA"/>
</dbReference>
<reference evidence="2 3" key="1">
    <citation type="submission" date="2013-01" db="EMBL/GenBank/DDBJ databases">
        <authorList>
            <person name="Harkins D.M."/>
            <person name="Durkin A.S."/>
            <person name="Brinkac L.M."/>
            <person name="Haft D.H."/>
            <person name="Selengut J.D."/>
            <person name="Sanka R."/>
            <person name="DePew J."/>
            <person name="Purushe J."/>
            <person name="Hartskeerl R.A."/>
            <person name="Ahmed A."/>
            <person name="van der Linden H."/>
            <person name="Goris M.G.A."/>
            <person name="Vinetz J.M."/>
            <person name="Sutton G.G."/>
            <person name="Nierman W.C."/>
            <person name="Fouts D.E."/>
        </authorList>
    </citation>
    <scope>NUCLEOTIDE SEQUENCE [LARGE SCALE GENOMIC DNA]</scope>
    <source>
        <strain evidence="2 3">Brem 328</strain>
    </source>
</reference>
<gene>
    <name evidence="2" type="ORF">LEP1GSC056_1952</name>
</gene>
<feature type="domain" description="HMA" evidence="1">
    <location>
        <begin position="6"/>
        <end position="52"/>
    </location>
</feature>
<dbReference type="InterPro" id="IPR036163">
    <property type="entry name" value="HMA_dom_sf"/>
</dbReference>
<dbReference type="SUPFAM" id="SSF55008">
    <property type="entry name" value="HMA, heavy metal-associated domain"/>
    <property type="match status" value="1"/>
</dbReference>
<dbReference type="Proteomes" id="UP000012166">
    <property type="component" value="Unassembled WGS sequence"/>
</dbReference>
<dbReference type="AlphaFoldDB" id="A0ABC9SMQ1"/>
<dbReference type="CDD" id="cd00371">
    <property type="entry name" value="HMA"/>
    <property type="match status" value="1"/>
</dbReference>